<gene>
    <name evidence="5" type="ORF">BC936DRAFT_149270</name>
</gene>
<reference evidence="5 6" key="1">
    <citation type="journal article" date="2018" name="New Phytol.">
        <title>Phylogenomics of Endogonaceae and evolution of mycorrhizas within Mucoromycota.</title>
        <authorList>
            <person name="Chang Y."/>
            <person name="Desiro A."/>
            <person name="Na H."/>
            <person name="Sandor L."/>
            <person name="Lipzen A."/>
            <person name="Clum A."/>
            <person name="Barry K."/>
            <person name="Grigoriev I.V."/>
            <person name="Martin F.M."/>
            <person name="Stajich J.E."/>
            <person name="Smith M.E."/>
            <person name="Bonito G."/>
            <person name="Spatafora J.W."/>
        </authorList>
    </citation>
    <scope>NUCLEOTIDE SEQUENCE [LARGE SCALE GENOMIC DNA]</scope>
    <source>
        <strain evidence="5 6">GMNB39</strain>
    </source>
</reference>
<dbReference type="Proteomes" id="UP000268093">
    <property type="component" value="Unassembled WGS sequence"/>
</dbReference>
<dbReference type="Pfam" id="PF08241">
    <property type="entry name" value="Methyltransf_11"/>
    <property type="match status" value="1"/>
</dbReference>
<dbReference type="InterPro" id="IPR051052">
    <property type="entry name" value="Diverse_substrate_MTase"/>
</dbReference>
<dbReference type="InterPro" id="IPR013216">
    <property type="entry name" value="Methyltransf_11"/>
</dbReference>
<dbReference type="PANTHER" id="PTHR44942">
    <property type="entry name" value="METHYLTRANSF_11 DOMAIN-CONTAINING PROTEIN"/>
    <property type="match status" value="1"/>
</dbReference>
<dbReference type="AlphaFoldDB" id="A0A433DK22"/>
<evidence type="ECO:0000256" key="2">
    <source>
        <dbReference type="ARBA" id="ARBA00022603"/>
    </source>
</evidence>
<dbReference type="GO" id="GO:0032259">
    <property type="term" value="P:methylation"/>
    <property type="evidence" value="ECO:0007669"/>
    <property type="project" value="UniProtKB-KW"/>
</dbReference>
<keyword evidence="2 5" id="KW-0489">Methyltransferase</keyword>
<dbReference type="CDD" id="cd02440">
    <property type="entry name" value="AdoMet_MTases"/>
    <property type="match status" value="1"/>
</dbReference>
<dbReference type="OrthoDB" id="10027013at2759"/>
<keyword evidence="6" id="KW-1185">Reference proteome</keyword>
<sequence length="309" mass="35518">MTTFSRTTFNAARYRNFRPTYAPALYDLIYCFHAENGGEFLDAVDVGTGKCNWSYGLENVTAIITMTVRSNSLNLPYRITLGNGQVAEALSEKFEKVHGTDRSNIMLSHAVQKPNIDYRETPAEELPFADSSVDIITSGQAFHWFDHPKFFEETKRILKPQGTLAVFGYSYAIVVGNKEASDVIYDCGVNELGPYWEPRISILNNFYRDVSFPFKNVQWHFSHDELNSDNIGSVSPLPFMEQDMTLDHFETFIKTWSSYANYREKFPDAEDPIERMARKLQEVLGLKDRDMETFKMQWPSVLVLAENDK</sequence>
<comment type="caution">
    <text evidence="5">The sequence shown here is derived from an EMBL/GenBank/DDBJ whole genome shotgun (WGS) entry which is preliminary data.</text>
</comment>
<evidence type="ECO:0000313" key="5">
    <source>
        <dbReference type="EMBL" id="RUP51242.1"/>
    </source>
</evidence>
<feature type="domain" description="Methyltransferase type 11" evidence="4">
    <location>
        <begin position="81"/>
        <end position="165"/>
    </location>
</feature>
<dbReference type="InterPro" id="IPR029063">
    <property type="entry name" value="SAM-dependent_MTases_sf"/>
</dbReference>
<evidence type="ECO:0000259" key="4">
    <source>
        <dbReference type="Pfam" id="PF08241"/>
    </source>
</evidence>
<evidence type="ECO:0000256" key="1">
    <source>
        <dbReference type="ARBA" id="ARBA00008361"/>
    </source>
</evidence>
<evidence type="ECO:0000313" key="6">
    <source>
        <dbReference type="Proteomes" id="UP000268093"/>
    </source>
</evidence>
<dbReference type="GO" id="GO:0008757">
    <property type="term" value="F:S-adenosylmethionine-dependent methyltransferase activity"/>
    <property type="evidence" value="ECO:0007669"/>
    <property type="project" value="InterPro"/>
</dbReference>
<protein>
    <submittedName>
        <fullName evidence="5">S-adenosyl-L-methionine-dependent methyltransferase</fullName>
    </submittedName>
</protein>
<dbReference type="Gene3D" id="3.40.50.150">
    <property type="entry name" value="Vaccinia Virus protein VP39"/>
    <property type="match status" value="2"/>
</dbReference>
<organism evidence="5 6">
    <name type="scientific">Jimgerdemannia flammicorona</name>
    <dbReference type="NCBI Taxonomy" id="994334"/>
    <lineage>
        <taxon>Eukaryota</taxon>
        <taxon>Fungi</taxon>
        <taxon>Fungi incertae sedis</taxon>
        <taxon>Mucoromycota</taxon>
        <taxon>Mucoromycotina</taxon>
        <taxon>Endogonomycetes</taxon>
        <taxon>Endogonales</taxon>
        <taxon>Endogonaceae</taxon>
        <taxon>Jimgerdemannia</taxon>
    </lineage>
</organism>
<evidence type="ECO:0000256" key="3">
    <source>
        <dbReference type="ARBA" id="ARBA00022679"/>
    </source>
</evidence>
<comment type="similarity">
    <text evidence="1">Belongs to the methyltransferase superfamily.</text>
</comment>
<dbReference type="SUPFAM" id="SSF53335">
    <property type="entry name" value="S-adenosyl-L-methionine-dependent methyltransferases"/>
    <property type="match status" value="1"/>
</dbReference>
<dbReference type="EMBL" id="RBNI01000869">
    <property type="protein sequence ID" value="RUP51242.1"/>
    <property type="molecule type" value="Genomic_DNA"/>
</dbReference>
<accession>A0A433DK22</accession>
<name>A0A433DK22_9FUNG</name>
<keyword evidence="3 5" id="KW-0808">Transferase</keyword>
<dbReference type="PANTHER" id="PTHR44942:SF4">
    <property type="entry name" value="METHYLTRANSFERASE TYPE 11 DOMAIN-CONTAINING PROTEIN"/>
    <property type="match status" value="1"/>
</dbReference>
<proteinExistence type="inferred from homology"/>